<dbReference type="Proteomes" id="UP001583186">
    <property type="component" value="Unassembled WGS sequence"/>
</dbReference>
<sequence>MDETGQESPGPGLPEHPPAALLTCSKKFIDILQTLTPADTLGAGTAKHADTETLLQVLSGYLALMRLFDVLFHGVYQTISKMALLPPVPYEALRVRSVLRIGGVSALQDMPLKAYAVGILEAIYGQMRTIEKYLGSSTQYPGSGFTTNAVSETVPTESPYHYANRFDHVNAERILQRINGRIPGYDVEREYAVMAVIA</sequence>
<comment type="caution">
    <text evidence="1">The sequence shown here is derived from an EMBL/GenBank/DDBJ whole genome shotgun (WGS) entry which is preliminary data.</text>
</comment>
<evidence type="ECO:0000313" key="2">
    <source>
        <dbReference type="Proteomes" id="UP001583186"/>
    </source>
</evidence>
<proteinExistence type="predicted"/>
<evidence type="ECO:0008006" key="3">
    <source>
        <dbReference type="Google" id="ProtNLM"/>
    </source>
</evidence>
<gene>
    <name evidence="1" type="ORF">Sste5346_003548</name>
</gene>
<organism evidence="1 2">
    <name type="scientific">Sporothrix stenoceras</name>
    <dbReference type="NCBI Taxonomy" id="5173"/>
    <lineage>
        <taxon>Eukaryota</taxon>
        <taxon>Fungi</taxon>
        <taxon>Dikarya</taxon>
        <taxon>Ascomycota</taxon>
        <taxon>Pezizomycotina</taxon>
        <taxon>Sordariomycetes</taxon>
        <taxon>Sordariomycetidae</taxon>
        <taxon>Ophiostomatales</taxon>
        <taxon>Ophiostomataceae</taxon>
        <taxon>Sporothrix</taxon>
    </lineage>
</organism>
<protein>
    <recommendedName>
        <fullName evidence="3">C6 zinc finger domain containing protein</fullName>
    </recommendedName>
</protein>
<accession>A0ABR3ZBU9</accession>
<name>A0ABR3ZBU9_9PEZI</name>
<reference evidence="1 2" key="1">
    <citation type="journal article" date="2024" name="IMA Fungus">
        <title>IMA Genome - F19 : A genome assembly and annotation guide to empower mycologists, including annotated draft genome sequences of Ceratocystis pirilliformis, Diaporthe australafricana, Fusarium ophioides, Paecilomyces lecythidis, and Sporothrix stenoceras.</title>
        <authorList>
            <person name="Aylward J."/>
            <person name="Wilson A.M."/>
            <person name="Visagie C.M."/>
            <person name="Spraker J."/>
            <person name="Barnes I."/>
            <person name="Buitendag C."/>
            <person name="Ceriani C."/>
            <person name="Del Mar Angel L."/>
            <person name="du Plessis D."/>
            <person name="Fuchs T."/>
            <person name="Gasser K."/>
            <person name="Kramer D."/>
            <person name="Li W."/>
            <person name="Munsamy K."/>
            <person name="Piso A."/>
            <person name="Price J.L."/>
            <person name="Sonnekus B."/>
            <person name="Thomas C."/>
            <person name="van der Nest A."/>
            <person name="van Dijk A."/>
            <person name="van Heerden A."/>
            <person name="van Vuuren N."/>
            <person name="Yilmaz N."/>
            <person name="Duong T.A."/>
            <person name="van der Merwe N.A."/>
            <person name="Wingfield M.J."/>
            <person name="Wingfield B.D."/>
        </authorList>
    </citation>
    <scope>NUCLEOTIDE SEQUENCE [LARGE SCALE GENOMIC DNA]</scope>
    <source>
        <strain evidence="1 2">CMW 5346</strain>
    </source>
</reference>
<keyword evidence="2" id="KW-1185">Reference proteome</keyword>
<evidence type="ECO:0000313" key="1">
    <source>
        <dbReference type="EMBL" id="KAL1898146.1"/>
    </source>
</evidence>
<dbReference type="EMBL" id="JAWCUI010000016">
    <property type="protein sequence ID" value="KAL1898146.1"/>
    <property type="molecule type" value="Genomic_DNA"/>
</dbReference>